<evidence type="ECO:0000313" key="22">
    <source>
        <dbReference type="EMBL" id="QCD85926.1"/>
    </source>
</evidence>
<comment type="subcellular location">
    <subcellularLocation>
        <location evidence="1">Cell membrane</location>
        <topology evidence="1">Single-pass type I membrane protein</topology>
    </subcellularLocation>
</comment>
<dbReference type="Gene3D" id="2.90.10.10">
    <property type="entry name" value="Bulb-type lectin domain"/>
    <property type="match status" value="1"/>
</dbReference>
<comment type="catalytic activity">
    <reaction evidence="18">
        <text>L-seryl-[protein] + ATP = O-phospho-L-seryl-[protein] + ADP + H(+)</text>
        <dbReference type="Rhea" id="RHEA:17989"/>
        <dbReference type="Rhea" id="RHEA-COMP:9863"/>
        <dbReference type="Rhea" id="RHEA-COMP:11604"/>
        <dbReference type="ChEBI" id="CHEBI:15378"/>
        <dbReference type="ChEBI" id="CHEBI:29999"/>
        <dbReference type="ChEBI" id="CHEBI:30616"/>
        <dbReference type="ChEBI" id="CHEBI:83421"/>
        <dbReference type="ChEBI" id="CHEBI:456216"/>
        <dbReference type="EC" id="2.7.11.1"/>
    </reaction>
</comment>
<evidence type="ECO:0000256" key="10">
    <source>
        <dbReference type="ARBA" id="ARBA00022777"/>
    </source>
</evidence>
<keyword evidence="12 19" id="KW-1133">Transmembrane helix</keyword>
<feature type="domain" description="Bulb-type lectin" evidence="21">
    <location>
        <begin position="1064"/>
        <end position="1183"/>
    </location>
</feature>
<evidence type="ECO:0000256" key="8">
    <source>
        <dbReference type="ARBA" id="ARBA00022737"/>
    </source>
</evidence>
<dbReference type="Pfam" id="PF01453">
    <property type="entry name" value="B_lectin"/>
    <property type="match status" value="1"/>
</dbReference>
<sequence length="1785" mass="203955">MKLGVNHKTGQRWLLVSQITIELATPGAFSLEWEPTEQELIIRRRGNVCWKSGKLRNNRFENIPGVAQVVLIYTIVSNEEEDSFSFTSTNENLTRWWSLSDTGRLSYNNKEGYVARADLCYGYNTEGGCQSWQGIPKCRSPGDVFTKKSLRLNYQNKTYDDNQNISHSDCEAACWSDCNCNGFTEIYPDGTGCRFYNWNSSKDYIVDVSGVDFYILDNKREHNPSSSWYKKVDMDRYNNSNYFADNMHIHSIVSHKETKTCSSRGTLPTGEVVAVKRLARSSAQGIVEFKNELTLICELQHMNLVQLLGCCIHEEEKILVYEYMPNKSFDFYLFDRTRSKLLDWNKRFNIIQGISQGLLYLHKYSRLKVILRDLKASNILLDENMNPKISDFGMARMFTQQESVSNTNRVVGTYGYMSPEYAMEGIFSTKSDVYSFGVLLLEIVCGRKNTSFYDDEHPINLIGHVWELWKDGKCFESVDPSLEESFDSDEVQSKIKVFMNENERKLCAPLQCFRNRKLGASKARLAENSREYNLFCSSVSLKRKILSLDDRPSHLGECASPKREIASIGMILFERLTQARAHRLRFFFFFFADTKGFFFFFFADTKDYIDGAPPWTPTNRGHGITSRPLKHDPEISPRDFKELCTDCRPDKFKQPTIKKRKEKKRKEMAMKLSLIEDFGNDFKKGHGLKILDYPLVVAATNGFSSENKLGQGGFGPVYKETLPTGEEVAIKRLSKSSAQGIVEFKNEVTLICELQHMNLVQLLGCCIHEEEKILIYEYMPNKSLDFYLFDCSRSKLLDWNKRFNIIQGIAQGLLYLHKYSRLKVIHRDLKTSNILLDENMNPKISDFGMARMFTQQDSISNTNRVVGTYGYMSPEYAMEGVFSTKSDVYSFGVLLLEIVSGQKNSRSYDDDHPINLIGHVWELWKDDKCLESVDPSLEEVFDCDEVQRCIHVGLLCVEQYANDRPTMSDVISMLANKNAIVSLPKKPAFYVQREMFNENLSSAEMGTSSTVKFTTSMEIIEIDSSCSLVSPYLKHPIRHKLQNLLAFMYLWLWWSTRIHIQAANDSLNPGDTLNYTATLCSEKCTYYLAFTSFSPGDNNYLAVLTAKNDIEVWMSDRNQLVDQDSAVLSLDHYGVLKIGPQRVKPIILYSPPKPINNTKATLLDTGNFVLQQLHPNGTNTLLWQTFDYPTDILIPTMKLGVNHKTGHRWLLVSWITKTLAPPGAFTLEWEHVEQELIIRRRGKVCWRSGKLRNNRFEHISEDAQSGLKYTLVSNGDENSFSFTTTNEEPDRWWSLSDIGQISDGEGYVARADLCYGYNNTDGGCQRWQDIPKCRNPGDVFQKNIGYFSTNNLSVEENTSYVHSDCEASCWSNCTCSAFKELYPNGTGCVFFHWISAENYTFDSTGGPFYLLVNTLSHHKGTKKWIWTGAVAATALFAICLFTICLVLKKRKYVFQAKKSQSIVMKMVHLATCSRSSAMEDFEDDLKKGHGLTVFNYTSVMEATNGFSSENKLGQGGFGPLYRPLETRQEIAVKRLSKTSGQGIVEFKNELTLICELQHMNLVQLLGCCIHEEERILIYEYMPNQSLDFYLFDFGMARIFTQQESASNTNRIVGTHGYMPPEYMMEGSFSIKSDVYSFGVLLLEIVSGRRNFGCYDVDRPLNLIGHTWELWKDGASLELVDPSIKEWIDPDEVQRCIHIGLLCVEHYADDRPNMSDIVSMLTNKSAIVSLPQKPVFYVGRKILHNNLSSKGTYTDSAVEITASTIDRDHASYMQNSKAEVEASNMI</sequence>
<dbReference type="Proteomes" id="UP000501690">
    <property type="component" value="Linkage Group LG3"/>
</dbReference>
<keyword evidence="9" id="KW-0547">Nucleotide-binding</keyword>
<keyword evidence="13 19" id="KW-0472">Membrane</keyword>
<dbReference type="PANTHER" id="PTHR27002:SF776">
    <property type="entry name" value="CYSTEINE-RICH RLK (RECEPTOR-LIKE KINASE) PROTEIN"/>
    <property type="match status" value="1"/>
</dbReference>
<dbReference type="GO" id="GO:0004674">
    <property type="term" value="F:protein serine/threonine kinase activity"/>
    <property type="evidence" value="ECO:0007669"/>
    <property type="project" value="UniProtKB-KW"/>
</dbReference>
<dbReference type="FunFam" id="3.30.200.20:FF:000162">
    <property type="entry name" value="Adenine nucleotide alpha hydrolase-like domain kinase"/>
    <property type="match status" value="1"/>
</dbReference>
<evidence type="ECO:0000256" key="17">
    <source>
        <dbReference type="ARBA" id="ARBA00047899"/>
    </source>
</evidence>
<comment type="catalytic activity">
    <reaction evidence="17">
        <text>L-threonyl-[protein] + ATP = O-phospho-L-threonyl-[protein] + ADP + H(+)</text>
        <dbReference type="Rhea" id="RHEA:46608"/>
        <dbReference type="Rhea" id="RHEA-COMP:11060"/>
        <dbReference type="Rhea" id="RHEA-COMP:11605"/>
        <dbReference type="ChEBI" id="CHEBI:15378"/>
        <dbReference type="ChEBI" id="CHEBI:30013"/>
        <dbReference type="ChEBI" id="CHEBI:30616"/>
        <dbReference type="ChEBI" id="CHEBI:61977"/>
        <dbReference type="ChEBI" id="CHEBI:456216"/>
        <dbReference type="EC" id="2.7.11.1"/>
    </reaction>
</comment>
<evidence type="ECO:0000256" key="5">
    <source>
        <dbReference type="ARBA" id="ARBA00022679"/>
    </source>
</evidence>
<feature type="domain" description="Protein kinase" evidence="20">
    <location>
        <begin position="1506"/>
        <end position="1785"/>
    </location>
</feature>
<evidence type="ECO:0000256" key="7">
    <source>
        <dbReference type="ARBA" id="ARBA00022729"/>
    </source>
</evidence>
<organism evidence="22 23">
    <name type="scientific">Vigna unguiculata</name>
    <name type="common">Cowpea</name>
    <dbReference type="NCBI Taxonomy" id="3917"/>
    <lineage>
        <taxon>Eukaryota</taxon>
        <taxon>Viridiplantae</taxon>
        <taxon>Streptophyta</taxon>
        <taxon>Embryophyta</taxon>
        <taxon>Tracheophyta</taxon>
        <taxon>Spermatophyta</taxon>
        <taxon>Magnoliopsida</taxon>
        <taxon>eudicotyledons</taxon>
        <taxon>Gunneridae</taxon>
        <taxon>Pentapetalae</taxon>
        <taxon>rosids</taxon>
        <taxon>fabids</taxon>
        <taxon>Fabales</taxon>
        <taxon>Fabaceae</taxon>
        <taxon>Papilionoideae</taxon>
        <taxon>50 kb inversion clade</taxon>
        <taxon>NPAAA clade</taxon>
        <taxon>indigoferoid/millettioid clade</taxon>
        <taxon>Phaseoleae</taxon>
        <taxon>Vigna</taxon>
    </lineage>
</organism>
<evidence type="ECO:0000256" key="18">
    <source>
        <dbReference type="ARBA" id="ARBA00048679"/>
    </source>
</evidence>
<proteinExistence type="predicted"/>
<feature type="domain" description="Protein kinase" evidence="20">
    <location>
        <begin position="237"/>
        <end position="518"/>
    </location>
</feature>
<evidence type="ECO:0000256" key="4">
    <source>
        <dbReference type="ARBA" id="ARBA00022527"/>
    </source>
</evidence>
<evidence type="ECO:0000256" key="2">
    <source>
        <dbReference type="ARBA" id="ARBA00012513"/>
    </source>
</evidence>
<dbReference type="EC" id="2.7.11.1" evidence="2"/>
<keyword evidence="7" id="KW-0732">Signal</keyword>
<keyword evidence="5" id="KW-0808">Transferase</keyword>
<dbReference type="EMBL" id="CP039347">
    <property type="protein sequence ID" value="QCD85926.1"/>
    <property type="molecule type" value="Genomic_DNA"/>
</dbReference>
<evidence type="ECO:0000256" key="6">
    <source>
        <dbReference type="ARBA" id="ARBA00022692"/>
    </source>
</evidence>
<evidence type="ECO:0000256" key="11">
    <source>
        <dbReference type="ARBA" id="ARBA00022840"/>
    </source>
</evidence>
<keyword evidence="14" id="KW-1015">Disulfide bond</keyword>
<keyword evidence="15" id="KW-0675">Receptor</keyword>
<name>A0A4D6LBZ0_VIGUN</name>
<accession>A0A4D6LBZ0</accession>
<dbReference type="PROSITE" id="PS50011">
    <property type="entry name" value="PROTEIN_KINASE_DOM"/>
    <property type="match status" value="3"/>
</dbReference>
<dbReference type="SMART" id="SM00220">
    <property type="entry name" value="S_TKc"/>
    <property type="match status" value="3"/>
</dbReference>
<dbReference type="CDD" id="cd14066">
    <property type="entry name" value="STKc_IRAK"/>
    <property type="match status" value="1"/>
</dbReference>
<dbReference type="SUPFAM" id="SSF51110">
    <property type="entry name" value="alpha-D-mannose-specific plant lectins"/>
    <property type="match status" value="1"/>
</dbReference>
<evidence type="ECO:0000256" key="3">
    <source>
        <dbReference type="ARBA" id="ARBA00022475"/>
    </source>
</evidence>
<dbReference type="InterPro" id="IPR001245">
    <property type="entry name" value="Ser-Thr/Tyr_kinase_cat_dom"/>
</dbReference>
<dbReference type="GO" id="GO:0005524">
    <property type="term" value="F:ATP binding"/>
    <property type="evidence" value="ECO:0007669"/>
    <property type="project" value="UniProtKB-KW"/>
</dbReference>
<evidence type="ECO:0000259" key="20">
    <source>
        <dbReference type="PROSITE" id="PS50011"/>
    </source>
</evidence>
<dbReference type="InterPro" id="IPR011009">
    <property type="entry name" value="Kinase-like_dom_sf"/>
</dbReference>
<evidence type="ECO:0000256" key="13">
    <source>
        <dbReference type="ARBA" id="ARBA00023136"/>
    </source>
</evidence>
<evidence type="ECO:0000256" key="1">
    <source>
        <dbReference type="ARBA" id="ARBA00004251"/>
    </source>
</evidence>
<dbReference type="Gene3D" id="3.30.200.20">
    <property type="entry name" value="Phosphorylase Kinase, domain 1"/>
    <property type="match status" value="3"/>
</dbReference>
<feature type="domain" description="Protein kinase" evidence="20">
    <location>
        <begin position="703"/>
        <end position="981"/>
    </location>
</feature>
<keyword evidence="6 19" id="KW-0812">Transmembrane</keyword>
<dbReference type="GO" id="GO:0006950">
    <property type="term" value="P:response to stress"/>
    <property type="evidence" value="ECO:0007669"/>
    <property type="project" value="UniProtKB-ARBA"/>
</dbReference>
<dbReference type="FunFam" id="3.30.200.20:FF:001238">
    <property type="entry name" value="Os08g0179000 protein"/>
    <property type="match status" value="1"/>
</dbReference>
<evidence type="ECO:0000256" key="16">
    <source>
        <dbReference type="ARBA" id="ARBA00023180"/>
    </source>
</evidence>
<dbReference type="SUPFAM" id="SSF56112">
    <property type="entry name" value="Protein kinase-like (PK-like)"/>
    <property type="match status" value="3"/>
</dbReference>
<evidence type="ECO:0000256" key="9">
    <source>
        <dbReference type="ARBA" id="ARBA00022741"/>
    </source>
</evidence>
<keyword evidence="4" id="KW-0723">Serine/threonine-protein kinase</keyword>
<keyword evidence="8" id="KW-0677">Repeat</keyword>
<dbReference type="FunFam" id="1.10.510.10:FF:000060">
    <property type="entry name" value="G-type lectin S-receptor-like serine/threonine-protein kinase"/>
    <property type="match status" value="2"/>
</dbReference>
<protein>
    <recommendedName>
        <fullName evidence="2">non-specific serine/threonine protein kinase</fullName>
        <ecNumber evidence="2">2.7.11.1</ecNumber>
    </recommendedName>
</protein>
<gene>
    <name evidence="22" type="ORF">DEO72_LG3g447</name>
</gene>
<reference evidence="22 23" key="1">
    <citation type="submission" date="2019-04" db="EMBL/GenBank/DDBJ databases">
        <title>An improved genome assembly and genetic linkage map for asparagus bean, Vigna unguiculata ssp. sesquipedialis.</title>
        <authorList>
            <person name="Xia Q."/>
            <person name="Zhang R."/>
            <person name="Dong Y."/>
        </authorList>
    </citation>
    <scope>NUCLEOTIDE SEQUENCE [LARGE SCALE GENOMIC DNA]</scope>
    <source>
        <tissue evidence="22">Leaf</tissue>
    </source>
</reference>
<keyword evidence="11" id="KW-0067">ATP-binding</keyword>
<dbReference type="Pfam" id="PF07714">
    <property type="entry name" value="PK_Tyr_Ser-Thr"/>
    <property type="match status" value="4"/>
</dbReference>
<evidence type="ECO:0000313" key="23">
    <source>
        <dbReference type="Proteomes" id="UP000501690"/>
    </source>
</evidence>
<evidence type="ECO:0000256" key="19">
    <source>
        <dbReference type="SAM" id="Phobius"/>
    </source>
</evidence>
<evidence type="ECO:0000256" key="12">
    <source>
        <dbReference type="ARBA" id="ARBA00022989"/>
    </source>
</evidence>
<feature type="transmembrane region" description="Helical" evidence="19">
    <location>
        <begin position="1424"/>
        <end position="1447"/>
    </location>
</feature>
<dbReference type="InterPro" id="IPR008271">
    <property type="entry name" value="Ser/Thr_kinase_AS"/>
</dbReference>
<dbReference type="PANTHER" id="PTHR27002">
    <property type="entry name" value="RECEPTOR-LIKE SERINE/THREONINE-PROTEIN KINASE SD1-8"/>
    <property type="match status" value="1"/>
</dbReference>
<evidence type="ECO:0000256" key="15">
    <source>
        <dbReference type="ARBA" id="ARBA00023170"/>
    </source>
</evidence>
<dbReference type="SMART" id="SM00108">
    <property type="entry name" value="B_lectin"/>
    <property type="match status" value="1"/>
</dbReference>
<dbReference type="InterPro" id="IPR000719">
    <property type="entry name" value="Prot_kinase_dom"/>
</dbReference>
<dbReference type="InterPro" id="IPR001480">
    <property type="entry name" value="Bulb-type_lectin_dom"/>
</dbReference>
<dbReference type="GO" id="GO:0005886">
    <property type="term" value="C:plasma membrane"/>
    <property type="evidence" value="ECO:0007669"/>
    <property type="project" value="UniProtKB-SubCell"/>
</dbReference>
<evidence type="ECO:0000259" key="21">
    <source>
        <dbReference type="PROSITE" id="PS50927"/>
    </source>
</evidence>
<keyword evidence="16" id="KW-0325">Glycoprotein</keyword>
<dbReference type="FunFam" id="1.10.510.10:FF:000129">
    <property type="entry name" value="cysteine-rich receptor-like protein kinase 10"/>
    <property type="match status" value="1"/>
</dbReference>
<dbReference type="PROSITE" id="PS50927">
    <property type="entry name" value="BULB_LECTIN"/>
    <property type="match status" value="1"/>
</dbReference>
<dbReference type="InterPro" id="IPR036426">
    <property type="entry name" value="Bulb-type_lectin_dom_sf"/>
</dbReference>
<keyword evidence="23" id="KW-1185">Reference proteome</keyword>
<dbReference type="PROSITE" id="PS00108">
    <property type="entry name" value="PROTEIN_KINASE_ST"/>
    <property type="match status" value="1"/>
</dbReference>
<dbReference type="Gene3D" id="1.10.510.10">
    <property type="entry name" value="Transferase(Phosphotransferase) domain 1"/>
    <property type="match status" value="3"/>
</dbReference>
<keyword evidence="10 22" id="KW-0418">Kinase</keyword>
<evidence type="ECO:0000256" key="14">
    <source>
        <dbReference type="ARBA" id="ARBA00023157"/>
    </source>
</evidence>
<keyword evidence="3" id="KW-1003">Cell membrane</keyword>